<dbReference type="OrthoDB" id="9804790at2"/>
<evidence type="ECO:0000256" key="1">
    <source>
        <dbReference type="ARBA" id="ARBA00007905"/>
    </source>
</evidence>
<dbReference type="RefSeq" id="WP_123878735.1">
    <property type="nucleotide sequence ID" value="NZ_RPFZ01000001.1"/>
</dbReference>
<protein>
    <submittedName>
        <fullName evidence="9">Aldo/keto reductase</fullName>
    </submittedName>
</protein>
<feature type="domain" description="NADP-dependent oxidoreductase" evidence="8">
    <location>
        <begin position="18"/>
        <end position="261"/>
    </location>
</feature>
<comment type="catalytic activity">
    <reaction evidence="4">
        <text>hydroxyacetone + NADP(+) = methylglyoxal + NADPH + H(+)</text>
        <dbReference type="Rhea" id="RHEA:27986"/>
        <dbReference type="ChEBI" id="CHEBI:15378"/>
        <dbReference type="ChEBI" id="CHEBI:17158"/>
        <dbReference type="ChEBI" id="CHEBI:27957"/>
        <dbReference type="ChEBI" id="CHEBI:57783"/>
        <dbReference type="ChEBI" id="CHEBI:58349"/>
    </reaction>
</comment>
<sequence>MPPQPTLTLSDKREMPQLGFGTWKIPDGEAADIVTRAVEAGYRLIDTASIYGNEEGVGRGLARQAATDEHVWLTTKIWNTDQGYASALGALGESLDRLGTDSVDMTLIHWPCPDREMFVDTWKALIEMQREGRTRSIGVSNFREDDLKRLADATGKPPVVNQIELHPRFQQRELRAVHQEMGIVTQSWSPLGQGELLENKAIATIAEDTGAPRAAVILAWHLHHGLAPIPKASSRDHMEANLAALDLSLTDEQVAAIDDLDSENGRMGEHPDDTN</sequence>
<dbReference type="InterPro" id="IPR020471">
    <property type="entry name" value="AKR"/>
</dbReference>
<evidence type="ECO:0000313" key="10">
    <source>
        <dbReference type="Proteomes" id="UP000275232"/>
    </source>
</evidence>
<dbReference type="Pfam" id="PF00248">
    <property type="entry name" value="Aldo_ket_red"/>
    <property type="match status" value="1"/>
</dbReference>
<dbReference type="SUPFAM" id="SSF51430">
    <property type="entry name" value="NAD(P)-linked oxidoreductase"/>
    <property type="match status" value="1"/>
</dbReference>
<dbReference type="Proteomes" id="UP000275232">
    <property type="component" value="Unassembled WGS sequence"/>
</dbReference>
<feature type="site" description="Lowers pKa of active site Tyr" evidence="7">
    <location>
        <position position="76"/>
    </location>
</feature>
<dbReference type="InterPro" id="IPR023210">
    <property type="entry name" value="NADP_OxRdtase_dom"/>
</dbReference>
<dbReference type="GO" id="GO:0016616">
    <property type="term" value="F:oxidoreductase activity, acting on the CH-OH group of donors, NAD or NADP as acceptor"/>
    <property type="evidence" value="ECO:0007669"/>
    <property type="project" value="UniProtKB-ARBA"/>
</dbReference>
<comment type="similarity">
    <text evidence="1">Belongs to the aldo/keto reductase family.</text>
</comment>
<keyword evidence="3" id="KW-0560">Oxidoreductase</keyword>
<accession>A0A3N5D8C2</accession>
<evidence type="ECO:0000256" key="6">
    <source>
        <dbReference type="PIRSR" id="PIRSR000097-2"/>
    </source>
</evidence>
<feature type="binding site" evidence="6">
    <location>
        <position position="109"/>
    </location>
    <ligand>
        <name>substrate</name>
    </ligand>
</feature>
<dbReference type="FunFam" id="3.20.20.100:FF:000002">
    <property type="entry name" value="2,5-diketo-D-gluconic acid reductase A"/>
    <property type="match status" value="1"/>
</dbReference>
<reference evidence="9 10" key="1">
    <citation type="submission" date="2018-11" db="EMBL/GenBank/DDBJ databases">
        <title>Erythrobacter spongiae sp. nov., isolated from a marine sponge.</title>
        <authorList>
            <person name="Zhuang L."/>
            <person name="Luo L."/>
        </authorList>
    </citation>
    <scope>NUCLEOTIDE SEQUENCE [LARGE SCALE GENOMIC DNA]</scope>
    <source>
        <strain evidence="9 10">HN-E23</strain>
    </source>
</reference>
<dbReference type="InterPro" id="IPR018170">
    <property type="entry name" value="Aldo/ket_reductase_CS"/>
</dbReference>
<evidence type="ECO:0000313" key="9">
    <source>
        <dbReference type="EMBL" id="RPF70858.1"/>
    </source>
</evidence>
<comment type="caution">
    <text evidence="9">The sequence shown here is derived from an EMBL/GenBank/DDBJ whole genome shotgun (WGS) entry which is preliminary data.</text>
</comment>
<dbReference type="PANTHER" id="PTHR43827">
    <property type="entry name" value="2,5-DIKETO-D-GLUCONIC ACID REDUCTASE"/>
    <property type="match status" value="1"/>
</dbReference>
<organism evidence="9 10">
    <name type="scientific">Aurantiacibacter spongiae</name>
    <dbReference type="NCBI Taxonomy" id="2488860"/>
    <lineage>
        <taxon>Bacteria</taxon>
        <taxon>Pseudomonadati</taxon>
        <taxon>Pseudomonadota</taxon>
        <taxon>Alphaproteobacteria</taxon>
        <taxon>Sphingomonadales</taxon>
        <taxon>Erythrobacteraceae</taxon>
        <taxon>Aurantiacibacter</taxon>
    </lineage>
</organism>
<evidence type="ECO:0000256" key="7">
    <source>
        <dbReference type="PIRSR" id="PIRSR000097-3"/>
    </source>
</evidence>
<evidence type="ECO:0000256" key="5">
    <source>
        <dbReference type="PIRSR" id="PIRSR000097-1"/>
    </source>
</evidence>
<keyword evidence="10" id="KW-1185">Reference proteome</keyword>
<keyword evidence="2" id="KW-0521">NADP</keyword>
<feature type="active site" description="Proton donor" evidence="5">
    <location>
        <position position="51"/>
    </location>
</feature>
<gene>
    <name evidence="9" type="ORF">EG799_03890</name>
</gene>
<dbReference type="PANTHER" id="PTHR43827:SF3">
    <property type="entry name" value="NADP-DEPENDENT OXIDOREDUCTASE DOMAIN-CONTAINING PROTEIN"/>
    <property type="match status" value="1"/>
</dbReference>
<proteinExistence type="inferred from homology"/>
<dbReference type="Gene3D" id="3.20.20.100">
    <property type="entry name" value="NADP-dependent oxidoreductase domain"/>
    <property type="match status" value="1"/>
</dbReference>
<evidence type="ECO:0000259" key="8">
    <source>
        <dbReference type="Pfam" id="PF00248"/>
    </source>
</evidence>
<evidence type="ECO:0000256" key="4">
    <source>
        <dbReference type="ARBA" id="ARBA00049445"/>
    </source>
</evidence>
<dbReference type="PRINTS" id="PR00069">
    <property type="entry name" value="ALDKETRDTASE"/>
</dbReference>
<evidence type="ECO:0000256" key="3">
    <source>
        <dbReference type="ARBA" id="ARBA00023002"/>
    </source>
</evidence>
<evidence type="ECO:0000256" key="2">
    <source>
        <dbReference type="ARBA" id="ARBA00022857"/>
    </source>
</evidence>
<name>A0A3N5D8C2_9SPHN</name>
<dbReference type="PROSITE" id="PS00062">
    <property type="entry name" value="ALDOKETO_REDUCTASE_2"/>
    <property type="match status" value="1"/>
</dbReference>
<dbReference type="AlphaFoldDB" id="A0A3N5D8C2"/>
<dbReference type="InterPro" id="IPR036812">
    <property type="entry name" value="NAD(P)_OxRdtase_dom_sf"/>
</dbReference>
<dbReference type="PROSITE" id="PS00798">
    <property type="entry name" value="ALDOKETO_REDUCTASE_1"/>
    <property type="match status" value="1"/>
</dbReference>
<dbReference type="PIRSF" id="PIRSF000097">
    <property type="entry name" value="AKR"/>
    <property type="match status" value="1"/>
</dbReference>
<dbReference type="EMBL" id="RPFZ01000001">
    <property type="protein sequence ID" value="RPF70858.1"/>
    <property type="molecule type" value="Genomic_DNA"/>
</dbReference>